<dbReference type="PROSITE" id="PS50005">
    <property type="entry name" value="TPR"/>
    <property type="match status" value="1"/>
</dbReference>
<organism evidence="1">
    <name type="scientific">marine metagenome</name>
    <dbReference type="NCBI Taxonomy" id="408172"/>
    <lineage>
        <taxon>unclassified sequences</taxon>
        <taxon>metagenomes</taxon>
        <taxon>ecological metagenomes</taxon>
    </lineage>
</organism>
<feature type="non-terminal residue" evidence="1">
    <location>
        <position position="221"/>
    </location>
</feature>
<gene>
    <name evidence="1" type="ORF">METZ01_LOCUS481045</name>
</gene>
<evidence type="ECO:0000313" key="1">
    <source>
        <dbReference type="EMBL" id="SVE28191.1"/>
    </source>
</evidence>
<dbReference type="SUPFAM" id="SSF48452">
    <property type="entry name" value="TPR-like"/>
    <property type="match status" value="1"/>
</dbReference>
<dbReference type="Pfam" id="PF14559">
    <property type="entry name" value="TPR_19"/>
    <property type="match status" value="1"/>
</dbReference>
<accession>A0A383C7P0</accession>
<reference evidence="1" key="1">
    <citation type="submission" date="2018-05" db="EMBL/GenBank/DDBJ databases">
        <authorList>
            <person name="Lanie J.A."/>
            <person name="Ng W.-L."/>
            <person name="Kazmierczak K.M."/>
            <person name="Andrzejewski T.M."/>
            <person name="Davidsen T.M."/>
            <person name="Wayne K.J."/>
            <person name="Tettelin H."/>
            <person name="Glass J.I."/>
            <person name="Rusch D."/>
            <person name="Podicherti R."/>
            <person name="Tsui H.-C.T."/>
            <person name="Winkler M.E."/>
        </authorList>
    </citation>
    <scope>NUCLEOTIDE SEQUENCE</scope>
</reference>
<dbReference type="InterPro" id="IPR011990">
    <property type="entry name" value="TPR-like_helical_dom_sf"/>
</dbReference>
<sequence>VNRHVIAEALVTVAILSIIAVSGCISPEDTTTSPKLDPLATTSLNTSVIQPVSLPDLSQNNNADTVNNQLRQQYTELTSATDNSTATPLELSEAYGKMGKLFLATEYVNEAEVCFRNAQILVPRDYQWPYYLGHIYKDKDLPDQSAESFEQARKLEPNDVPTLVWLAEMHLEAGKPVEARLILNYALELRPDSLPIRFGLGRVALARQDFLRAVQHLEEAR</sequence>
<dbReference type="AlphaFoldDB" id="A0A383C7P0"/>
<feature type="non-terminal residue" evidence="1">
    <location>
        <position position="1"/>
    </location>
</feature>
<dbReference type="PANTHER" id="PTHR12558:SF13">
    <property type="entry name" value="CELL DIVISION CYCLE PROTEIN 27 HOMOLOG"/>
    <property type="match status" value="1"/>
</dbReference>
<protein>
    <submittedName>
        <fullName evidence="1">Uncharacterized protein</fullName>
    </submittedName>
</protein>
<dbReference type="SMART" id="SM00028">
    <property type="entry name" value="TPR"/>
    <property type="match status" value="3"/>
</dbReference>
<dbReference type="InterPro" id="IPR019734">
    <property type="entry name" value="TPR_rpt"/>
</dbReference>
<dbReference type="EMBL" id="UINC01206525">
    <property type="protein sequence ID" value="SVE28191.1"/>
    <property type="molecule type" value="Genomic_DNA"/>
</dbReference>
<dbReference type="Pfam" id="PF13181">
    <property type="entry name" value="TPR_8"/>
    <property type="match status" value="1"/>
</dbReference>
<dbReference type="Gene3D" id="1.25.40.10">
    <property type="entry name" value="Tetratricopeptide repeat domain"/>
    <property type="match status" value="1"/>
</dbReference>
<name>A0A383C7P0_9ZZZZ</name>
<proteinExistence type="predicted"/>
<dbReference type="PANTHER" id="PTHR12558">
    <property type="entry name" value="CELL DIVISION CYCLE 16,23,27"/>
    <property type="match status" value="1"/>
</dbReference>